<dbReference type="EMBL" id="JAPFRD010000011">
    <property type="protein sequence ID" value="MCW8109415.1"/>
    <property type="molecule type" value="Genomic_DNA"/>
</dbReference>
<evidence type="ECO:0000256" key="1">
    <source>
        <dbReference type="SAM" id="SignalP"/>
    </source>
</evidence>
<proteinExistence type="predicted"/>
<evidence type="ECO:0000313" key="3">
    <source>
        <dbReference type="EMBL" id="MCW8109415.1"/>
    </source>
</evidence>
<keyword evidence="1" id="KW-0732">Signal</keyword>
<organism evidence="3 4">
    <name type="scientific">Alteromonas aquimaris</name>
    <dbReference type="NCBI Taxonomy" id="2998417"/>
    <lineage>
        <taxon>Bacteria</taxon>
        <taxon>Pseudomonadati</taxon>
        <taxon>Pseudomonadota</taxon>
        <taxon>Gammaproteobacteria</taxon>
        <taxon>Alteromonadales</taxon>
        <taxon>Alteromonadaceae</taxon>
        <taxon>Alteromonas/Salinimonas group</taxon>
        <taxon>Alteromonas</taxon>
    </lineage>
</organism>
<name>A0ABT3P9M8_9ALTE</name>
<dbReference type="InterPro" id="IPR011041">
    <property type="entry name" value="Quinoprot_gluc/sorb_DH_b-prop"/>
</dbReference>
<keyword evidence="4" id="KW-1185">Reference proteome</keyword>
<comment type="caution">
    <text evidence="3">The sequence shown here is derived from an EMBL/GenBank/DDBJ whole genome shotgun (WGS) entry which is preliminary data.</text>
</comment>
<feature type="domain" description="Glucose/Sorbosone dehydrogenase" evidence="2">
    <location>
        <begin position="41"/>
        <end position="364"/>
    </location>
</feature>
<gene>
    <name evidence="3" type="ORF">OPS25_12970</name>
</gene>
<protein>
    <submittedName>
        <fullName evidence="3">PQQ-dependent sugar dehydrogenase</fullName>
    </submittedName>
</protein>
<evidence type="ECO:0000259" key="2">
    <source>
        <dbReference type="Pfam" id="PF07995"/>
    </source>
</evidence>
<reference evidence="3" key="1">
    <citation type="submission" date="2022-11" db="EMBL/GenBank/DDBJ databases">
        <title>Alteromonas sp. nov., isolated from sea water of the Qingdao.</title>
        <authorList>
            <person name="Wang Q."/>
        </authorList>
    </citation>
    <scope>NUCLEOTIDE SEQUENCE</scope>
    <source>
        <strain evidence="3">ASW11-7</strain>
    </source>
</reference>
<dbReference type="InterPro" id="IPR012938">
    <property type="entry name" value="Glc/Sorbosone_DH"/>
</dbReference>
<evidence type="ECO:0000313" key="4">
    <source>
        <dbReference type="Proteomes" id="UP001142810"/>
    </source>
</evidence>
<dbReference type="Proteomes" id="UP001142810">
    <property type="component" value="Unassembled WGS sequence"/>
</dbReference>
<feature type="chain" id="PRO_5045996583" evidence="1">
    <location>
        <begin position="29"/>
        <end position="373"/>
    </location>
</feature>
<accession>A0ABT3P9M8</accession>
<dbReference type="InterPro" id="IPR011042">
    <property type="entry name" value="6-blade_b-propeller_TolB-like"/>
</dbReference>
<dbReference type="SUPFAM" id="SSF50952">
    <property type="entry name" value="Soluble quinoprotein glucose dehydrogenase"/>
    <property type="match status" value="1"/>
</dbReference>
<feature type="signal peptide" evidence="1">
    <location>
        <begin position="1"/>
        <end position="28"/>
    </location>
</feature>
<dbReference type="Pfam" id="PF07995">
    <property type="entry name" value="GSDH"/>
    <property type="match status" value="1"/>
</dbReference>
<dbReference type="Gene3D" id="2.120.10.30">
    <property type="entry name" value="TolB, C-terminal domain"/>
    <property type="match status" value="1"/>
</dbReference>
<dbReference type="PANTHER" id="PTHR19328:SF75">
    <property type="entry name" value="ALDOSE SUGAR DEHYDROGENASE YLII"/>
    <property type="match status" value="1"/>
</dbReference>
<sequence length="373" mass="41126">MRRFSEVTRSMQIFLLLASMFSGMQASADGVVHISPIADKLHRPWSMVQLPDEGWLITLRGGQLVKVSAEGEKQTKIDLNLPGLFAESQGGLLDFALAQDYALSGTVLLTYSQGNKDANRLVVARAKFINDTLSDLKIILKVTPDKDTPVHYGGRLLALPDGTWLVTSGDGFDYREQAQVKDSLLGKVLHFREDGSAPQDPPFSTSPLVFTLGHRNPQALIYDERTGNIVSHEHGPDGGDEINILTKGKNYGWPVTTYGKDYSGARISPFETYPGMEQPAVNWTPSIAPSGMALYRGEQFAELEGKMLVTTLKDQSLYAVDLEAQPPTSTKIFPQLKQRLRDVKIDNKGAIVILTDGANAQLLKIQRRNRKSD</sequence>
<dbReference type="PANTHER" id="PTHR19328">
    <property type="entry name" value="HEDGEHOG-INTERACTING PROTEIN"/>
    <property type="match status" value="1"/>
</dbReference>
<dbReference type="RefSeq" id="WP_265618181.1">
    <property type="nucleotide sequence ID" value="NZ_JAPFRD010000011.1"/>
</dbReference>